<evidence type="ECO:0000256" key="4">
    <source>
        <dbReference type="ARBA" id="ARBA00022553"/>
    </source>
</evidence>
<sequence length="149" mass="16417">MLTEILPAYSIRFADGFADWRDAVRVSCQPLLERGAIEAGYIDAIIENVEKIGPYLVISPDVAIPHARPEAGARAIAMALLKTTTPVRFSDDPDHHARLLFAFSATDNHSHQRALRQLARLIMDEARFAQLQAATTAEAILELIASQPE</sequence>
<proteinExistence type="predicted"/>
<evidence type="ECO:0000256" key="1">
    <source>
        <dbReference type="ARBA" id="ARBA00004496"/>
    </source>
</evidence>
<dbReference type="STRING" id="857265.WG78_04765"/>
<dbReference type="InterPro" id="IPR051351">
    <property type="entry name" value="Ascorbate-PTS_EIIA_comp"/>
</dbReference>
<evidence type="ECO:0000256" key="10">
    <source>
        <dbReference type="ARBA" id="ARBA00042072"/>
    </source>
</evidence>
<dbReference type="Pfam" id="PF00359">
    <property type="entry name" value="PTS_EIIA_2"/>
    <property type="match status" value="1"/>
</dbReference>
<evidence type="ECO:0000256" key="5">
    <source>
        <dbReference type="ARBA" id="ARBA00022679"/>
    </source>
</evidence>
<dbReference type="Proteomes" id="UP000037939">
    <property type="component" value="Unassembled WGS sequence"/>
</dbReference>
<keyword evidence="5 12" id="KW-0808">Transferase</keyword>
<dbReference type="GO" id="GO:0009401">
    <property type="term" value="P:phosphoenolpyruvate-dependent sugar phosphotransferase system"/>
    <property type="evidence" value="ECO:0007669"/>
    <property type="project" value="UniProtKB-KW"/>
</dbReference>
<reference evidence="12 13" key="1">
    <citation type="submission" date="2015-07" db="EMBL/GenBank/DDBJ databases">
        <title>Draft genome sequence of the Amantichitinum ursilacus IGB-41, a new chitin-degrading bacterium.</title>
        <authorList>
            <person name="Kirstahler P."/>
            <person name="Guenther M."/>
            <person name="Grumaz C."/>
            <person name="Rupp S."/>
            <person name="Zibek S."/>
            <person name="Sohn K."/>
        </authorList>
    </citation>
    <scope>NUCLEOTIDE SEQUENCE [LARGE SCALE GENOMIC DNA]</scope>
    <source>
        <strain evidence="12 13">IGB-41</strain>
    </source>
</reference>
<dbReference type="Gene3D" id="3.40.930.10">
    <property type="entry name" value="Mannitol-specific EII, Chain A"/>
    <property type="match status" value="1"/>
</dbReference>
<organism evidence="12 13">
    <name type="scientific">Amantichitinum ursilacus</name>
    <dbReference type="NCBI Taxonomy" id="857265"/>
    <lineage>
        <taxon>Bacteria</taxon>
        <taxon>Pseudomonadati</taxon>
        <taxon>Pseudomonadota</taxon>
        <taxon>Betaproteobacteria</taxon>
        <taxon>Neisseriales</taxon>
        <taxon>Chitinibacteraceae</taxon>
        <taxon>Amantichitinum</taxon>
    </lineage>
</organism>
<evidence type="ECO:0000313" key="12">
    <source>
        <dbReference type="EMBL" id="KPC54856.1"/>
    </source>
</evidence>
<dbReference type="InterPro" id="IPR016152">
    <property type="entry name" value="PTrfase/Anion_transptr"/>
</dbReference>
<evidence type="ECO:0000256" key="6">
    <source>
        <dbReference type="ARBA" id="ARBA00022683"/>
    </source>
</evidence>
<dbReference type="RefSeq" id="WP_161805069.1">
    <property type="nucleotide sequence ID" value="NZ_LAQT01000002.1"/>
</dbReference>
<dbReference type="PANTHER" id="PTHR36203:SF1">
    <property type="entry name" value="ASCORBATE-SPECIFIC PTS SYSTEM EIIA COMPONENT"/>
    <property type="match status" value="1"/>
</dbReference>
<dbReference type="AlphaFoldDB" id="A0A0N1JTN5"/>
<dbReference type="GO" id="GO:0016301">
    <property type="term" value="F:kinase activity"/>
    <property type="evidence" value="ECO:0007669"/>
    <property type="project" value="UniProtKB-KW"/>
</dbReference>
<evidence type="ECO:0000256" key="2">
    <source>
        <dbReference type="ARBA" id="ARBA00022448"/>
    </source>
</evidence>
<accession>A0A0N1JTN5</accession>
<keyword evidence="13" id="KW-1185">Reference proteome</keyword>
<comment type="caution">
    <text evidence="12">The sequence shown here is derived from an EMBL/GenBank/DDBJ whole genome shotgun (WGS) entry which is preliminary data.</text>
</comment>
<dbReference type="EMBL" id="LAQT01000002">
    <property type="protein sequence ID" value="KPC54856.1"/>
    <property type="molecule type" value="Genomic_DNA"/>
</dbReference>
<comment type="subcellular location">
    <subcellularLocation>
        <location evidence="1">Cytoplasm</location>
    </subcellularLocation>
</comment>
<evidence type="ECO:0000256" key="3">
    <source>
        <dbReference type="ARBA" id="ARBA00022490"/>
    </source>
</evidence>
<protein>
    <recommendedName>
        <fullName evidence="9">Ascorbate-specific PTS system EIIA component</fullName>
    </recommendedName>
    <alternativeName>
        <fullName evidence="10">Ascorbate-specific phosphotransferase enzyme IIA component</fullName>
    </alternativeName>
</protein>
<dbReference type="PANTHER" id="PTHR36203">
    <property type="entry name" value="ASCORBATE-SPECIFIC PTS SYSTEM EIIA COMPONENT"/>
    <property type="match status" value="1"/>
</dbReference>
<name>A0A0N1JTN5_9NEIS</name>
<keyword evidence="3" id="KW-0963">Cytoplasm</keyword>
<keyword evidence="4" id="KW-0597">Phosphoprotein</keyword>
<evidence type="ECO:0000256" key="7">
    <source>
        <dbReference type="ARBA" id="ARBA00022777"/>
    </source>
</evidence>
<dbReference type="PROSITE" id="PS51094">
    <property type="entry name" value="PTS_EIIA_TYPE_2"/>
    <property type="match status" value="1"/>
</dbReference>
<dbReference type="SUPFAM" id="SSF55804">
    <property type="entry name" value="Phoshotransferase/anion transport protein"/>
    <property type="match status" value="1"/>
</dbReference>
<evidence type="ECO:0000259" key="11">
    <source>
        <dbReference type="PROSITE" id="PS51094"/>
    </source>
</evidence>
<dbReference type="GO" id="GO:0005737">
    <property type="term" value="C:cytoplasm"/>
    <property type="evidence" value="ECO:0007669"/>
    <property type="project" value="UniProtKB-SubCell"/>
</dbReference>
<dbReference type="CDD" id="cd00211">
    <property type="entry name" value="PTS_IIA_fru"/>
    <property type="match status" value="1"/>
</dbReference>
<gene>
    <name evidence="12" type="primary">ulaC</name>
    <name evidence="12" type="ORF">WG78_04765</name>
</gene>
<evidence type="ECO:0000256" key="9">
    <source>
        <dbReference type="ARBA" id="ARBA00041175"/>
    </source>
</evidence>
<feature type="domain" description="PTS EIIA type-2" evidence="11">
    <location>
        <begin position="4"/>
        <end position="147"/>
    </location>
</feature>
<evidence type="ECO:0000313" key="13">
    <source>
        <dbReference type="Proteomes" id="UP000037939"/>
    </source>
</evidence>
<dbReference type="InterPro" id="IPR002178">
    <property type="entry name" value="PTS_EIIA_type-2_dom"/>
</dbReference>
<comment type="function">
    <text evidence="8">The phosphoenolpyruvate-dependent sugar phosphotransferase system (sugar PTS), a major carbohydrate active transport system, catalyzes the phosphorylation of incoming sugar substrates concomitantly with their translocation across the cell membrane. The enzyme II UlaABC PTS system is involved in ascorbate transport.</text>
</comment>
<keyword evidence="2" id="KW-0813">Transport</keyword>
<keyword evidence="7" id="KW-0418">Kinase</keyword>
<evidence type="ECO:0000256" key="8">
    <source>
        <dbReference type="ARBA" id="ARBA00037387"/>
    </source>
</evidence>
<keyword evidence="6" id="KW-0598">Phosphotransferase system</keyword>